<dbReference type="GO" id="GO:0032259">
    <property type="term" value="P:methylation"/>
    <property type="evidence" value="ECO:0007669"/>
    <property type="project" value="UniProtKB-KW"/>
</dbReference>
<dbReference type="GO" id="GO:0004719">
    <property type="term" value="F:protein-L-isoaspartate (D-aspartate) O-methyltransferase activity"/>
    <property type="evidence" value="ECO:0007669"/>
    <property type="project" value="UniProtKB-UniRule"/>
</dbReference>
<dbReference type="OMA" id="HMHASAC"/>
<comment type="catalytic activity">
    <reaction evidence="7">
        <text>[protein]-L-isoaspartate + S-adenosyl-L-methionine = [protein]-L-isoaspartate alpha-methyl ester + S-adenosyl-L-homocysteine</text>
        <dbReference type="Rhea" id="RHEA:12705"/>
        <dbReference type="Rhea" id="RHEA-COMP:12143"/>
        <dbReference type="Rhea" id="RHEA-COMP:12144"/>
        <dbReference type="ChEBI" id="CHEBI:57856"/>
        <dbReference type="ChEBI" id="CHEBI:59789"/>
        <dbReference type="ChEBI" id="CHEBI:90596"/>
        <dbReference type="ChEBI" id="CHEBI:90598"/>
        <dbReference type="EC" id="2.1.1.77"/>
    </reaction>
</comment>
<dbReference type="eggNOG" id="KOG1661">
    <property type="taxonomic scope" value="Eukaryota"/>
</dbReference>
<dbReference type="GO" id="GO:0005737">
    <property type="term" value="C:cytoplasm"/>
    <property type="evidence" value="ECO:0007669"/>
    <property type="project" value="UniProtKB-SubCell"/>
</dbReference>
<dbReference type="PANTHER" id="PTHR11579">
    <property type="entry name" value="PROTEIN-L-ISOASPARTATE O-METHYLTRANSFERASE"/>
    <property type="match status" value="1"/>
</dbReference>
<protein>
    <recommendedName>
        <fullName evidence="7">Protein-L-isoaspartate O-methyltransferase</fullName>
        <ecNumber evidence="7">2.1.1.77</ecNumber>
    </recommendedName>
</protein>
<dbReference type="InParanoid" id="D2VAT0"/>
<evidence type="ECO:0000256" key="5">
    <source>
        <dbReference type="ARBA" id="ARBA00022679"/>
    </source>
</evidence>
<keyword evidence="4 7" id="KW-0489">Methyltransferase</keyword>
<dbReference type="InterPro" id="IPR029063">
    <property type="entry name" value="SAM-dependent_MTases_sf"/>
</dbReference>
<organism evidence="9">
    <name type="scientific">Naegleria gruberi</name>
    <name type="common">Amoeba</name>
    <dbReference type="NCBI Taxonomy" id="5762"/>
    <lineage>
        <taxon>Eukaryota</taxon>
        <taxon>Discoba</taxon>
        <taxon>Heterolobosea</taxon>
        <taxon>Tetramitia</taxon>
        <taxon>Eutetramitia</taxon>
        <taxon>Vahlkampfiidae</taxon>
        <taxon>Naegleria</taxon>
    </lineage>
</organism>
<keyword evidence="9" id="KW-1185">Reference proteome</keyword>
<dbReference type="AlphaFoldDB" id="D2VAT0"/>
<dbReference type="NCBIfam" id="TIGR00080">
    <property type="entry name" value="pimt"/>
    <property type="match status" value="1"/>
</dbReference>
<evidence type="ECO:0000313" key="8">
    <source>
        <dbReference type="EMBL" id="EFC46004.1"/>
    </source>
</evidence>
<evidence type="ECO:0000256" key="4">
    <source>
        <dbReference type="ARBA" id="ARBA00022603"/>
    </source>
</evidence>
<sequence>MAWRCSGQSNAELIANLFKSNIISSNSVSRAMSRTDRALFCRSDHRDYAYLDQPLPIGNDVTISAPHMHAYCLELLEDHLKPGNRAMDVGSGSGYLVATMAEMMAPQVEHVVEGTKIVGIEYLQSIYLFGKENIEKYQKTKDLMNQGIIEMIKGDGWKGYAQGGPYHAIHVGAAASTLPHALVEQLANGGRLIIPVGDIDQHLMVIDKDINGKVTQKKVMGVRYVPLVNPTNCK</sequence>
<keyword evidence="6 7" id="KW-0949">S-adenosyl-L-methionine</keyword>
<dbReference type="Proteomes" id="UP000006671">
    <property type="component" value="Unassembled WGS sequence"/>
</dbReference>
<dbReference type="RefSeq" id="XP_002678748.1">
    <property type="nucleotide sequence ID" value="XM_002678702.1"/>
</dbReference>
<keyword evidence="5 7" id="KW-0808">Transferase</keyword>
<comment type="subcellular location">
    <subcellularLocation>
        <location evidence="1">Cytoplasm</location>
    </subcellularLocation>
</comment>
<dbReference type="EC" id="2.1.1.77" evidence="7"/>
<dbReference type="VEuPathDB" id="AmoebaDB:NAEGRDRAFT_32547"/>
<dbReference type="EMBL" id="GG738860">
    <property type="protein sequence ID" value="EFC46004.1"/>
    <property type="molecule type" value="Genomic_DNA"/>
</dbReference>
<evidence type="ECO:0000256" key="7">
    <source>
        <dbReference type="RuleBase" id="RU003802"/>
    </source>
</evidence>
<name>D2VAT0_NAEGR</name>
<keyword evidence="3" id="KW-0963">Cytoplasm</keyword>
<dbReference type="PANTHER" id="PTHR11579:SF0">
    <property type="entry name" value="PROTEIN-L-ISOASPARTATE(D-ASPARTATE) O-METHYLTRANSFERASE"/>
    <property type="match status" value="1"/>
</dbReference>
<reference evidence="8 9" key="1">
    <citation type="journal article" date="2010" name="Cell">
        <title>The genome of Naegleria gruberi illuminates early eukaryotic versatility.</title>
        <authorList>
            <person name="Fritz-Laylin L.K."/>
            <person name="Prochnik S.E."/>
            <person name="Ginger M.L."/>
            <person name="Dacks J.B."/>
            <person name="Carpenter M.L."/>
            <person name="Field M.C."/>
            <person name="Kuo A."/>
            <person name="Paredez A."/>
            <person name="Chapman J."/>
            <person name="Pham J."/>
            <person name="Shu S."/>
            <person name="Neupane R."/>
            <person name="Cipriano M."/>
            <person name="Mancuso J."/>
            <person name="Tu H."/>
            <person name="Salamov A."/>
            <person name="Lindquist E."/>
            <person name="Shapiro H."/>
            <person name="Lucas S."/>
            <person name="Grigoriev I.V."/>
            <person name="Cande W.Z."/>
            <person name="Fulton C."/>
            <person name="Rokhsar D.S."/>
            <person name="Dawson S.C."/>
        </authorList>
    </citation>
    <scope>NUCLEOTIDE SEQUENCE [LARGE SCALE GENOMIC DNA]</scope>
    <source>
        <strain evidence="8 9">NEG-M</strain>
    </source>
</reference>
<dbReference type="InterPro" id="IPR000682">
    <property type="entry name" value="PCMT"/>
</dbReference>
<evidence type="ECO:0000256" key="3">
    <source>
        <dbReference type="ARBA" id="ARBA00022490"/>
    </source>
</evidence>
<dbReference type="SUPFAM" id="SSF53335">
    <property type="entry name" value="S-adenosyl-L-methionine-dependent methyltransferases"/>
    <property type="match status" value="1"/>
</dbReference>
<dbReference type="FunCoup" id="D2VAT0">
    <property type="interactions" value="314"/>
</dbReference>
<proteinExistence type="inferred from homology"/>
<evidence type="ECO:0000313" key="9">
    <source>
        <dbReference type="Proteomes" id="UP000006671"/>
    </source>
</evidence>
<evidence type="ECO:0000256" key="6">
    <source>
        <dbReference type="ARBA" id="ARBA00022691"/>
    </source>
</evidence>
<dbReference type="PROSITE" id="PS01279">
    <property type="entry name" value="PCMT"/>
    <property type="match status" value="1"/>
</dbReference>
<dbReference type="KEGG" id="ngr:NAEGRDRAFT_32547"/>
<dbReference type="Pfam" id="PF01135">
    <property type="entry name" value="PCMT"/>
    <property type="match status" value="1"/>
</dbReference>
<gene>
    <name evidence="8" type="ORF">NAEGRDRAFT_32547</name>
</gene>
<comment type="similarity">
    <text evidence="2 7">Belongs to the methyltransferase superfamily. L-isoaspartyl/D-aspartyl protein methyltransferase family.</text>
</comment>
<accession>D2VAT0</accession>
<evidence type="ECO:0000256" key="1">
    <source>
        <dbReference type="ARBA" id="ARBA00004496"/>
    </source>
</evidence>
<dbReference type="STRING" id="5762.D2VAT0"/>
<evidence type="ECO:0000256" key="2">
    <source>
        <dbReference type="ARBA" id="ARBA00005369"/>
    </source>
</evidence>
<dbReference type="OrthoDB" id="73890at2759"/>
<dbReference type="Gene3D" id="3.40.50.150">
    <property type="entry name" value="Vaccinia Virus protein VP39"/>
    <property type="match status" value="1"/>
</dbReference>
<dbReference type="GeneID" id="8859307"/>